<accession>A0ABS2IH42</accession>
<reference evidence="7 8" key="1">
    <citation type="submission" date="2021-02" db="EMBL/GenBank/DDBJ databases">
        <authorList>
            <person name="Lee D.-H."/>
        </authorList>
    </citation>
    <scope>NUCLEOTIDE SEQUENCE [LARGE SCALE GENOMIC DNA]</scope>
    <source>
        <strain evidence="7 8">UL073</strain>
    </source>
</reference>
<feature type="transmembrane region" description="Helical" evidence="6">
    <location>
        <begin position="44"/>
        <end position="61"/>
    </location>
</feature>
<evidence type="ECO:0000256" key="6">
    <source>
        <dbReference type="SAM" id="Phobius"/>
    </source>
</evidence>
<comment type="similarity">
    <text evidence="2">Belongs to the UPF0382 family.</text>
</comment>
<keyword evidence="4 6" id="KW-1133">Transmembrane helix</keyword>
<dbReference type="InterPro" id="IPR006696">
    <property type="entry name" value="DUF423"/>
</dbReference>
<evidence type="ECO:0000256" key="2">
    <source>
        <dbReference type="ARBA" id="ARBA00009694"/>
    </source>
</evidence>
<evidence type="ECO:0000256" key="4">
    <source>
        <dbReference type="ARBA" id="ARBA00022989"/>
    </source>
</evidence>
<keyword evidence="3 6" id="KW-0812">Transmembrane</keyword>
<keyword evidence="8" id="KW-1185">Reference proteome</keyword>
<dbReference type="RefSeq" id="WP_205349571.1">
    <property type="nucleotide sequence ID" value="NZ_JAFEUP010000005.1"/>
</dbReference>
<evidence type="ECO:0000256" key="5">
    <source>
        <dbReference type="ARBA" id="ARBA00023136"/>
    </source>
</evidence>
<comment type="subcellular location">
    <subcellularLocation>
        <location evidence="1">Membrane</location>
        <topology evidence="1">Multi-pass membrane protein</topology>
    </subcellularLocation>
</comment>
<keyword evidence="5 6" id="KW-0472">Membrane</keyword>
<feature type="transmembrane region" description="Helical" evidence="6">
    <location>
        <begin position="68"/>
        <end position="90"/>
    </location>
</feature>
<name>A0ABS2IH42_9GAMM</name>
<proteinExistence type="inferred from homology"/>
<evidence type="ECO:0000313" key="8">
    <source>
        <dbReference type="Proteomes" id="UP000717995"/>
    </source>
</evidence>
<dbReference type="PANTHER" id="PTHR43461:SF1">
    <property type="entry name" value="TRANSMEMBRANE PROTEIN 256"/>
    <property type="match status" value="1"/>
</dbReference>
<evidence type="ECO:0000313" key="7">
    <source>
        <dbReference type="EMBL" id="MBM7062380.1"/>
    </source>
</evidence>
<sequence length="125" mass="12758">MLRSLLLLAAFFGFTAVALGAFAAHGLKSQLSADLLAVFQTGVHYQMVHALALLGVALLSLHVPGRALLLAGGLFVLGILLFSGSLYLLSLTGVRGLGIVTPFGGLAFLGGWVSLGVAAWGLGAR</sequence>
<dbReference type="EMBL" id="JAFEUP010000005">
    <property type="protein sequence ID" value="MBM7062380.1"/>
    <property type="molecule type" value="Genomic_DNA"/>
</dbReference>
<evidence type="ECO:0000256" key="3">
    <source>
        <dbReference type="ARBA" id="ARBA00022692"/>
    </source>
</evidence>
<dbReference type="Pfam" id="PF04241">
    <property type="entry name" value="DUF423"/>
    <property type="match status" value="1"/>
</dbReference>
<dbReference type="PANTHER" id="PTHR43461">
    <property type="entry name" value="TRANSMEMBRANE PROTEIN 256"/>
    <property type="match status" value="1"/>
</dbReference>
<protein>
    <submittedName>
        <fullName evidence="7">DUF423 domain-containing protein</fullName>
    </submittedName>
</protein>
<dbReference type="Proteomes" id="UP000717995">
    <property type="component" value="Unassembled WGS sequence"/>
</dbReference>
<comment type="caution">
    <text evidence="7">The sequence shown here is derived from an EMBL/GenBank/DDBJ whole genome shotgun (WGS) entry which is preliminary data.</text>
</comment>
<gene>
    <name evidence="7" type="ORF">JQX08_16835</name>
</gene>
<organism evidence="7 8">
    <name type="scientific">Zestomonas insulae</name>
    <dbReference type="NCBI Taxonomy" id="2809017"/>
    <lineage>
        <taxon>Bacteria</taxon>
        <taxon>Pseudomonadati</taxon>
        <taxon>Pseudomonadota</taxon>
        <taxon>Gammaproteobacteria</taxon>
        <taxon>Pseudomonadales</taxon>
        <taxon>Pseudomonadaceae</taxon>
        <taxon>Zestomonas</taxon>
    </lineage>
</organism>
<evidence type="ECO:0000256" key="1">
    <source>
        <dbReference type="ARBA" id="ARBA00004141"/>
    </source>
</evidence>
<feature type="transmembrane region" description="Helical" evidence="6">
    <location>
        <begin position="96"/>
        <end position="122"/>
    </location>
</feature>